<dbReference type="AlphaFoldDB" id="A0A9W7DCL1"/>
<evidence type="ECO:0000313" key="2">
    <source>
        <dbReference type="EMBL" id="GMF65137.1"/>
    </source>
</evidence>
<reference evidence="2" key="1">
    <citation type="submission" date="2023-04" db="EMBL/GenBank/DDBJ databases">
        <title>Phytophthora lilii NBRC 32176.</title>
        <authorList>
            <person name="Ichikawa N."/>
            <person name="Sato H."/>
            <person name="Tonouchi N."/>
        </authorList>
    </citation>
    <scope>NUCLEOTIDE SEQUENCE</scope>
    <source>
        <strain evidence="2">NBRC 32176</strain>
    </source>
</reference>
<proteinExistence type="predicted"/>
<organism evidence="2 3">
    <name type="scientific">Phytophthora lilii</name>
    <dbReference type="NCBI Taxonomy" id="2077276"/>
    <lineage>
        <taxon>Eukaryota</taxon>
        <taxon>Sar</taxon>
        <taxon>Stramenopiles</taxon>
        <taxon>Oomycota</taxon>
        <taxon>Peronosporomycetes</taxon>
        <taxon>Peronosporales</taxon>
        <taxon>Peronosporaceae</taxon>
        <taxon>Phytophthora</taxon>
    </lineage>
</organism>
<feature type="domain" description="AB hydrolase-1" evidence="1">
    <location>
        <begin position="8"/>
        <end position="279"/>
    </location>
</feature>
<evidence type="ECO:0000259" key="1">
    <source>
        <dbReference type="Pfam" id="PF12697"/>
    </source>
</evidence>
<keyword evidence="3" id="KW-1185">Reference proteome</keyword>
<dbReference type="SUPFAM" id="SSF53474">
    <property type="entry name" value="alpha/beta-Hydrolases"/>
    <property type="match status" value="1"/>
</dbReference>
<name>A0A9W7DCL1_9STRA</name>
<gene>
    <name evidence="2" type="ORF">Plil01_001785500</name>
</gene>
<dbReference type="Proteomes" id="UP001165083">
    <property type="component" value="Unassembled WGS sequence"/>
</dbReference>
<dbReference type="EMBL" id="BSXW01012446">
    <property type="protein sequence ID" value="GMF65137.1"/>
    <property type="molecule type" value="Genomic_DNA"/>
</dbReference>
<dbReference type="InterPro" id="IPR029058">
    <property type="entry name" value="AB_hydrolase_fold"/>
</dbReference>
<protein>
    <submittedName>
        <fullName evidence="2">Unnamed protein product</fullName>
    </submittedName>
</protein>
<comment type="caution">
    <text evidence="2">The sequence shown here is derived from an EMBL/GenBank/DDBJ whole genome shotgun (WGS) entry which is preliminary data.</text>
</comment>
<dbReference type="Pfam" id="PF12697">
    <property type="entry name" value="Abhydrolase_6"/>
    <property type="match status" value="1"/>
</dbReference>
<sequence length="303" mass="33980">MSPLPATLLFAHGGGFCRQIWDPIIRRLERSPVLQQVAADFVTFDFPFHGSKRDESVAPKLQVDGPAGPRVLHPAADLVPWTTAEMQRQVQMVRGRQDGAVIGVGHSMGAGAMWNAEVQDPGTFDALILFEPVYGLDDPEARAKITDFLVDVTLERKSSWTTREEAKTYFDNLKNFSSWDRESLAAYVEGAVVKDEAEGKTVLACHPHIEAALYCHDILCFTDEELKRPKSRIRFHSGERSNMFFTPFFVDAKEKCPEIYSIGEPMKKCTHLLVLEDPETAANKILSDLANTAVFRRDQPSRI</sequence>
<dbReference type="Gene3D" id="3.40.50.1820">
    <property type="entry name" value="alpha/beta hydrolase"/>
    <property type="match status" value="1"/>
</dbReference>
<accession>A0A9W7DCL1</accession>
<evidence type="ECO:0000313" key="3">
    <source>
        <dbReference type="Proteomes" id="UP001165083"/>
    </source>
</evidence>
<dbReference type="InterPro" id="IPR000073">
    <property type="entry name" value="AB_hydrolase_1"/>
</dbReference>
<dbReference type="OrthoDB" id="94039at2759"/>